<accession>A0A9W4GUT4</accession>
<feature type="domain" description="UspA" evidence="2">
    <location>
        <begin position="146"/>
        <end position="281"/>
    </location>
</feature>
<dbReference type="PANTHER" id="PTHR46268">
    <property type="entry name" value="STRESS RESPONSE PROTEIN NHAX"/>
    <property type="match status" value="1"/>
</dbReference>
<dbReference type="InterPro" id="IPR006015">
    <property type="entry name" value="Universal_stress_UspA"/>
</dbReference>
<dbReference type="PRINTS" id="PR01438">
    <property type="entry name" value="UNVRSLSTRESS"/>
</dbReference>
<dbReference type="SUPFAM" id="SSF52402">
    <property type="entry name" value="Adenine nucleotide alpha hydrolases-like"/>
    <property type="match status" value="2"/>
</dbReference>
<comment type="caution">
    <text evidence="3">The sequence shown here is derived from an EMBL/GenBank/DDBJ whole genome shotgun (WGS) entry which is preliminary data.</text>
</comment>
<protein>
    <submittedName>
        <fullName evidence="3">Universal stress protein family protein</fullName>
    </submittedName>
</protein>
<dbReference type="AlphaFoldDB" id="A0A9W4GUT4"/>
<evidence type="ECO:0000259" key="2">
    <source>
        <dbReference type="Pfam" id="PF00582"/>
    </source>
</evidence>
<name>A0A9W4GUT4_9ACTN</name>
<dbReference type="InterPro" id="IPR006016">
    <property type="entry name" value="UspA"/>
</dbReference>
<dbReference type="EMBL" id="CAJSLV010000081">
    <property type="protein sequence ID" value="CAG6397210.1"/>
    <property type="molecule type" value="Genomic_DNA"/>
</dbReference>
<evidence type="ECO:0000256" key="1">
    <source>
        <dbReference type="ARBA" id="ARBA00008791"/>
    </source>
</evidence>
<proteinExistence type="inferred from homology"/>
<dbReference type="PANTHER" id="PTHR46268:SF6">
    <property type="entry name" value="UNIVERSAL STRESS PROTEIN UP12"/>
    <property type="match status" value="1"/>
</dbReference>
<organism evidence="3 4">
    <name type="scientific">Actinacidiphila cocklensis</name>
    <dbReference type="NCBI Taxonomy" id="887465"/>
    <lineage>
        <taxon>Bacteria</taxon>
        <taxon>Bacillati</taxon>
        <taxon>Actinomycetota</taxon>
        <taxon>Actinomycetes</taxon>
        <taxon>Kitasatosporales</taxon>
        <taxon>Streptomycetaceae</taxon>
        <taxon>Actinacidiphila</taxon>
    </lineage>
</organism>
<dbReference type="Proteomes" id="UP001152519">
    <property type="component" value="Unassembled WGS sequence"/>
</dbReference>
<keyword evidence="4" id="KW-1185">Reference proteome</keyword>
<evidence type="ECO:0000313" key="3">
    <source>
        <dbReference type="EMBL" id="CAG6397210.1"/>
    </source>
</evidence>
<sequence length="284" mass="29720">MTRYVVAGTDGSDASLAALHWAAGEAVARGYALRVVMVVPRHGAVFGSAPEADVGQPSAVRLMEKAVAEVAHLHPRLDVVGRELTGVPEEVLNDVGSGAELVVVAARGCGGFAGLRLGSVALGVAAGSHCAVALVPVGWAHDSGVREVVVGVDGHHPDPQALDLAFDAARRREARLRAVSGWRLPAPFDERPLMPVEEDRAECEDQELQVLEDALRGGKKKYPAVDVLPDLRLLAPADALVRASGGAGLLVVGRGEARTGRRFGGVPHAVAHHTRCPLLLAPRR</sequence>
<feature type="domain" description="UspA" evidence="2">
    <location>
        <begin position="1"/>
        <end position="136"/>
    </location>
</feature>
<reference evidence="3" key="1">
    <citation type="submission" date="2021-05" db="EMBL/GenBank/DDBJ databases">
        <authorList>
            <person name="Arsene-Ploetze F."/>
        </authorList>
    </citation>
    <scope>NUCLEOTIDE SEQUENCE</scope>
    <source>
        <strain evidence="3">DSM 42138</strain>
    </source>
</reference>
<gene>
    <name evidence="3" type="ORF">SCOCK_50259</name>
</gene>
<dbReference type="Pfam" id="PF00582">
    <property type="entry name" value="Usp"/>
    <property type="match status" value="2"/>
</dbReference>
<evidence type="ECO:0000313" key="4">
    <source>
        <dbReference type="Proteomes" id="UP001152519"/>
    </source>
</evidence>
<dbReference type="Gene3D" id="3.40.50.620">
    <property type="entry name" value="HUPs"/>
    <property type="match status" value="2"/>
</dbReference>
<dbReference type="InterPro" id="IPR014729">
    <property type="entry name" value="Rossmann-like_a/b/a_fold"/>
</dbReference>
<comment type="similarity">
    <text evidence="1">Belongs to the universal stress protein A family.</text>
</comment>